<keyword evidence="5" id="KW-1185">Reference proteome</keyword>
<evidence type="ECO:0000259" key="3">
    <source>
        <dbReference type="SMART" id="SM00903"/>
    </source>
</evidence>
<dbReference type="GO" id="GO:0010181">
    <property type="term" value="F:FMN binding"/>
    <property type="evidence" value="ECO:0007669"/>
    <property type="project" value="InterPro"/>
</dbReference>
<dbReference type="Pfam" id="PF01613">
    <property type="entry name" value="Flavin_Reduct"/>
    <property type="match status" value="1"/>
</dbReference>
<evidence type="ECO:0000256" key="2">
    <source>
        <dbReference type="ARBA" id="ARBA00023002"/>
    </source>
</evidence>
<dbReference type="OrthoDB" id="9792436at2"/>
<gene>
    <name evidence="4" type="ORF">SAMN05421783_11971</name>
</gene>
<dbReference type="InterPro" id="IPR050268">
    <property type="entry name" value="NADH-dep_flavin_reductase"/>
</dbReference>
<accession>A0A1H3AHN7</accession>
<dbReference type="Proteomes" id="UP000198816">
    <property type="component" value="Unassembled WGS sequence"/>
</dbReference>
<dbReference type="AlphaFoldDB" id="A0A1H3AHN7"/>
<dbReference type="Gene3D" id="2.30.110.10">
    <property type="entry name" value="Electron Transport, Fmn-binding Protein, Chain A"/>
    <property type="match status" value="1"/>
</dbReference>
<comment type="similarity">
    <text evidence="1">Belongs to the non-flavoprotein flavin reductase family.</text>
</comment>
<reference evidence="5" key="1">
    <citation type="submission" date="2016-10" db="EMBL/GenBank/DDBJ databases">
        <authorList>
            <person name="Varghese N."/>
            <person name="Submissions S."/>
        </authorList>
    </citation>
    <scope>NUCLEOTIDE SEQUENCE [LARGE SCALE GENOMIC DNA]</scope>
    <source>
        <strain evidence="5">DSM 217</strain>
    </source>
</reference>
<dbReference type="EMBL" id="FNNZ01000019">
    <property type="protein sequence ID" value="SDX28349.1"/>
    <property type="molecule type" value="Genomic_DNA"/>
</dbReference>
<evidence type="ECO:0000313" key="5">
    <source>
        <dbReference type="Proteomes" id="UP000198816"/>
    </source>
</evidence>
<evidence type="ECO:0000256" key="1">
    <source>
        <dbReference type="ARBA" id="ARBA00008898"/>
    </source>
</evidence>
<organism evidence="4 5">
    <name type="scientific">Thiocapsa roseopersicina</name>
    <dbReference type="NCBI Taxonomy" id="1058"/>
    <lineage>
        <taxon>Bacteria</taxon>
        <taxon>Pseudomonadati</taxon>
        <taxon>Pseudomonadota</taxon>
        <taxon>Gammaproteobacteria</taxon>
        <taxon>Chromatiales</taxon>
        <taxon>Chromatiaceae</taxon>
        <taxon>Thiocapsa</taxon>
    </lineage>
</organism>
<name>A0A1H3AHN7_THIRO</name>
<dbReference type="STRING" id="1058.SAMN05421783_11971"/>
<dbReference type="InterPro" id="IPR002563">
    <property type="entry name" value="Flavin_Rdtase-like_dom"/>
</dbReference>
<dbReference type="SMART" id="SM00903">
    <property type="entry name" value="Flavin_Reduct"/>
    <property type="match status" value="1"/>
</dbReference>
<dbReference type="PANTHER" id="PTHR30466">
    <property type="entry name" value="FLAVIN REDUCTASE"/>
    <property type="match status" value="1"/>
</dbReference>
<protein>
    <submittedName>
        <fullName evidence="4">NADH-FMN oxidoreductase RutF, flavin reductase (DIM6/NTAB) family</fullName>
    </submittedName>
</protein>
<dbReference type="SUPFAM" id="SSF50475">
    <property type="entry name" value="FMN-binding split barrel"/>
    <property type="match status" value="1"/>
</dbReference>
<sequence>MRPEVHDQSPAQLNAINEVFHLYDPPLWLVTACDGARRGGFIATAATRASIVYEIPRMLVAVAQHHHTWGLIEASGSFALHLLAADDIASVRRFGLASGHRVDKLADLPPRQTPAGAPLIEGAMSWMDCRVEARMDIGDRTTYLAEVTAGAVLRRGPLLTVAGLLRDAPEADRSELKRLYAQDQETDRAAILAWRRSCEYA</sequence>
<feature type="domain" description="Flavin reductase like" evidence="3">
    <location>
        <begin position="20"/>
        <end position="167"/>
    </location>
</feature>
<evidence type="ECO:0000313" key="4">
    <source>
        <dbReference type="EMBL" id="SDX28349.1"/>
    </source>
</evidence>
<dbReference type="InterPro" id="IPR012349">
    <property type="entry name" value="Split_barrel_FMN-bd"/>
</dbReference>
<keyword evidence="2" id="KW-0560">Oxidoreductase</keyword>
<dbReference type="PANTHER" id="PTHR30466:SF11">
    <property type="entry name" value="FLAVIN-DEPENDENT MONOOXYGENASE, REDUCTASE SUBUNIT HSAB"/>
    <property type="match status" value="1"/>
</dbReference>
<proteinExistence type="inferred from homology"/>
<dbReference type="GO" id="GO:0042602">
    <property type="term" value="F:riboflavin reductase (NADPH) activity"/>
    <property type="evidence" value="ECO:0007669"/>
    <property type="project" value="TreeGrafter"/>
</dbReference>
<dbReference type="RefSeq" id="WP_093035419.1">
    <property type="nucleotide sequence ID" value="NZ_FNNZ01000019.1"/>
</dbReference>